<dbReference type="InterPro" id="IPR017441">
    <property type="entry name" value="Protein_kinase_ATP_BS"/>
</dbReference>
<gene>
    <name evidence="10" type="ORF">M6B38_258835</name>
</gene>
<feature type="binding site" evidence="6">
    <location>
        <position position="714"/>
    </location>
    <ligand>
        <name>ATP</name>
        <dbReference type="ChEBI" id="CHEBI:30616"/>
    </ligand>
</feature>
<evidence type="ECO:0000256" key="2">
    <source>
        <dbReference type="ARBA" id="ARBA00022741"/>
    </source>
</evidence>
<feature type="region of interest" description="Disordered" evidence="7">
    <location>
        <begin position="1"/>
        <end position="39"/>
    </location>
</feature>
<dbReference type="InterPro" id="IPR000535">
    <property type="entry name" value="MSP_dom"/>
</dbReference>
<dbReference type="PROSITE" id="PS00107">
    <property type="entry name" value="PROTEIN_KINASE_ATP"/>
    <property type="match status" value="1"/>
</dbReference>
<dbReference type="InterPro" id="IPR013783">
    <property type="entry name" value="Ig-like_fold"/>
</dbReference>
<dbReference type="InterPro" id="IPR008271">
    <property type="entry name" value="Ser/Thr_kinase_AS"/>
</dbReference>
<dbReference type="GO" id="GO:0032051">
    <property type="term" value="F:clathrin light chain binding"/>
    <property type="evidence" value="ECO:0007669"/>
    <property type="project" value="TreeGrafter"/>
</dbReference>
<keyword evidence="1" id="KW-0808">Transferase</keyword>
<evidence type="ECO:0000256" key="7">
    <source>
        <dbReference type="SAM" id="MobiDB-lite"/>
    </source>
</evidence>
<dbReference type="GO" id="GO:0009506">
    <property type="term" value="C:plasmodesma"/>
    <property type="evidence" value="ECO:0007669"/>
    <property type="project" value="TreeGrafter"/>
</dbReference>
<protein>
    <submittedName>
        <fullName evidence="10">Clathrin heavy chain 1-like isoform X1</fullName>
    </submittedName>
</protein>
<keyword evidence="2 6" id="KW-0547">Nucleotide-binding</keyword>
<proteinExistence type="predicted"/>
<dbReference type="AlphaFoldDB" id="A0AAX6IDV0"/>
<evidence type="ECO:0000259" key="9">
    <source>
        <dbReference type="PROSITE" id="PS50202"/>
    </source>
</evidence>
<dbReference type="Pfam" id="PF00635">
    <property type="entry name" value="Motile_Sperm"/>
    <property type="match status" value="1"/>
</dbReference>
<dbReference type="GO" id="GO:0005886">
    <property type="term" value="C:plasma membrane"/>
    <property type="evidence" value="ECO:0007669"/>
    <property type="project" value="TreeGrafter"/>
</dbReference>
<feature type="repeat" description="CHCR" evidence="5">
    <location>
        <begin position="381"/>
        <end position="527"/>
    </location>
</feature>
<dbReference type="Gene3D" id="1.10.510.10">
    <property type="entry name" value="Transferase(Phosphotransferase) domain 1"/>
    <property type="match status" value="1"/>
</dbReference>
<dbReference type="Proteomes" id="UP001140949">
    <property type="component" value="Unassembled WGS sequence"/>
</dbReference>
<dbReference type="Gene3D" id="2.60.40.10">
    <property type="entry name" value="Immunoglobulins"/>
    <property type="match status" value="1"/>
</dbReference>
<dbReference type="InterPro" id="IPR000547">
    <property type="entry name" value="Clathrin_H-chain/VPS_repeat"/>
</dbReference>
<dbReference type="SUPFAM" id="SSF56112">
    <property type="entry name" value="Protein kinase-like (PK-like)"/>
    <property type="match status" value="1"/>
</dbReference>
<dbReference type="GO" id="GO:0009507">
    <property type="term" value="C:chloroplast"/>
    <property type="evidence" value="ECO:0007669"/>
    <property type="project" value="TreeGrafter"/>
</dbReference>
<dbReference type="GO" id="GO:0005794">
    <property type="term" value="C:Golgi apparatus"/>
    <property type="evidence" value="ECO:0007669"/>
    <property type="project" value="TreeGrafter"/>
</dbReference>
<sequence length="953" mass="107171">MDEDRLISQSQQYSRLKGAMEMKEAEEGSSSSFSKIGQSLQASREDGEDLLAVHPTVLEFPFELNKESSCILQLTNKTDMPVTYRVRHSSSMEYRVSPDCMGTLLPLSTCSVTVTLNAMEETPEEMQCRETFSIMSFVGNVGVEAEDVTSEKLNQEAFYAGKEITLCVVYVPANVFSAVPEEAEEGSSPRASMLESGTQGSSLLDNVRERFQELLSQTKYIEAAEFAATSPQGILRTPETLAKLQSVLVQYGQTPPLLQYFGRVLTEGKLNAFEALELSRLVVTQNKKHLLESWLAEDKLECSEELGDLVKTIDNDIALKIYIKARVSPKVVAAFVERREFDKIDTYSKQVGYTPDYPSLLKMVLEPDPQVAVNFAMKMSELEGGCPIDYDTIIGLFLQRNLIQEATTFLLYVLKPNLPEHGSLQTKVLEINLFYFPRAADAILDKRVFSHYDRHRIGCLCEKTGLFMRALQHYTELPDIKRVIVNTHAIDRRSLVEFFGTLSRESALECMKELLLVKPGGYLQIVVQTAHKYYEKFGVESCIELFEQFKSYEGLYFFLAPYMSSSQDPHISSKYVEAAFKTGRIKEVEGVTRESNIYDAEKAKLSDSSPLNVYDQPVLCSDNEDSKQTRIGHCGTTSSVNKETEKIKMVISETSDNKDNDDCGTTSIGQVIKVFSDFDIQTATKHLSETSKIGHGGYGSVYRCYLENTEVAVKMLDTNSEQGSDEFIQELAVLGRLRHPCLVNLIGACFKLRALVYEFLPNGSLEDTLNKNPRLLTWQVRTRIVYEIYSALNFLHSNKPQPLVHGDLKPHNILLDANFRVKLTDFGLCRFLPEGTATVAFLQTKSIKGTEWYIDPDFLETGKLTPGCDVYSFGITILRILTSQPAARVDKKVERARSKKSLMAIVDSTAGAWPEEVAEYLAYIGLECCDHERKSSQLMREISTKLENILAKI</sequence>
<evidence type="ECO:0000256" key="6">
    <source>
        <dbReference type="PROSITE-ProRule" id="PRU10141"/>
    </source>
</evidence>
<dbReference type="GO" id="GO:0006886">
    <property type="term" value="P:intracellular protein transport"/>
    <property type="evidence" value="ECO:0007669"/>
    <property type="project" value="UniProtKB-UniRule"/>
</dbReference>
<dbReference type="InterPro" id="IPR016024">
    <property type="entry name" value="ARM-type_fold"/>
</dbReference>
<dbReference type="PROSITE" id="PS50011">
    <property type="entry name" value="PROTEIN_KINASE_DOM"/>
    <property type="match status" value="1"/>
</dbReference>
<keyword evidence="4 6" id="KW-0067">ATP-binding</keyword>
<dbReference type="GO" id="GO:0005524">
    <property type="term" value="F:ATP binding"/>
    <property type="evidence" value="ECO:0007669"/>
    <property type="project" value="UniProtKB-UniRule"/>
</dbReference>
<reference evidence="10" key="1">
    <citation type="journal article" date="2023" name="GigaByte">
        <title>Genome assembly of the bearded iris, Iris pallida Lam.</title>
        <authorList>
            <person name="Bruccoleri R.E."/>
            <person name="Oakeley E.J."/>
            <person name="Faust A.M.E."/>
            <person name="Altorfer M."/>
            <person name="Dessus-Babus S."/>
            <person name="Burckhardt D."/>
            <person name="Oertli M."/>
            <person name="Naumann U."/>
            <person name="Petersen F."/>
            <person name="Wong J."/>
        </authorList>
    </citation>
    <scope>NUCLEOTIDE SEQUENCE</scope>
    <source>
        <strain evidence="10">GSM-AAB239-AS_SAM_17_03QT</strain>
    </source>
</reference>
<organism evidence="10 11">
    <name type="scientific">Iris pallida</name>
    <name type="common">Sweet iris</name>
    <dbReference type="NCBI Taxonomy" id="29817"/>
    <lineage>
        <taxon>Eukaryota</taxon>
        <taxon>Viridiplantae</taxon>
        <taxon>Streptophyta</taxon>
        <taxon>Embryophyta</taxon>
        <taxon>Tracheophyta</taxon>
        <taxon>Spermatophyta</taxon>
        <taxon>Magnoliopsida</taxon>
        <taxon>Liliopsida</taxon>
        <taxon>Asparagales</taxon>
        <taxon>Iridaceae</taxon>
        <taxon>Iridoideae</taxon>
        <taxon>Irideae</taxon>
        <taxon>Iris</taxon>
    </lineage>
</organism>
<reference evidence="10" key="2">
    <citation type="submission" date="2023-04" db="EMBL/GenBank/DDBJ databases">
        <authorList>
            <person name="Bruccoleri R.E."/>
            <person name="Oakeley E.J."/>
            <person name="Faust A.-M."/>
            <person name="Dessus-Babus S."/>
            <person name="Altorfer M."/>
            <person name="Burckhardt D."/>
            <person name="Oertli M."/>
            <person name="Naumann U."/>
            <person name="Petersen F."/>
            <person name="Wong J."/>
        </authorList>
    </citation>
    <scope>NUCLEOTIDE SEQUENCE</scope>
    <source>
        <strain evidence="10">GSM-AAB239-AS_SAM_17_03QT</strain>
        <tissue evidence="10">Leaf</tissue>
    </source>
</reference>
<evidence type="ECO:0000313" key="10">
    <source>
        <dbReference type="EMBL" id="KAJ6851402.1"/>
    </source>
</evidence>
<dbReference type="Pfam" id="PF13838">
    <property type="entry name" value="Clathrin_H_link"/>
    <property type="match status" value="1"/>
</dbReference>
<dbReference type="SUPFAM" id="SSF49354">
    <property type="entry name" value="PapD-like"/>
    <property type="match status" value="1"/>
</dbReference>
<dbReference type="EMBL" id="JANAVB010002199">
    <property type="protein sequence ID" value="KAJ6851402.1"/>
    <property type="molecule type" value="Genomic_DNA"/>
</dbReference>
<dbReference type="PANTHER" id="PTHR10292:SF1">
    <property type="entry name" value="CLATHRIN HEAVY CHAIN"/>
    <property type="match status" value="1"/>
</dbReference>
<dbReference type="InterPro" id="IPR000719">
    <property type="entry name" value="Prot_kinase_dom"/>
</dbReference>
<accession>A0AAX6IDV0</accession>
<evidence type="ECO:0000313" key="11">
    <source>
        <dbReference type="Proteomes" id="UP001140949"/>
    </source>
</evidence>
<dbReference type="SUPFAM" id="SSF48371">
    <property type="entry name" value="ARM repeat"/>
    <property type="match status" value="1"/>
</dbReference>
<dbReference type="PROSITE" id="PS50202">
    <property type="entry name" value="MSP"/>
    <property type="match status" value="1"/>
</dbReference>
<dbReference type="PROSITE" id="PS00108">
    <property type="entry name" value="PROTEIN_KINASE_ST"/>
    <property type="match status" value="1"/>
</dbReference>
<dbReference type="GO" id="GO:0006898">
    <property type="term" value="P:receptor-mediated endocytosis"/>
    <property type="evidence" value="ECO:0007669"/>
    <property type="project" value="TreeGrafter"/>
</dbReference>
<dbReference type="InterPro" id="IPR055358">
    <property type="entry name" value="CHCR"/>
</dbReference>
<name>A0AAX6IDV0_IRIPA</name>
<dbReference type="Gene3D" id="3.30.200.20">
    <property type="entry name" value="Phosphorylase Kinase, domain 1"/>
    <property type="match status" value="1"/>
</dbReference>
<evidence type="ECO:0000259" key="8">
    <source>
        <dbReference type="PROSITE" id="PS50011"/>
    </source>
</evidence>
<feature type="domain" description="MSP" evidence="9">
    <location>
        <begin position="50"/>
        <end position="171"/>
    </location>
</feature>
<keyword evidence="11" id="KW-1185">Reference proteome</keyword>
<dbReference type="InterPro" id="IPR008962">
    <property type="entry name" value="PapD-like_sf"/>
</dbReference>
<dbReference type="SMART" id="SM00220">
    <property type="entry name" value="S_TKc"/>
    <property type="match status" value="1"/>
</dbReference>
<dbReference type="GO" id="GO:0071439">
    <property type="term" value="C:clathrin complex"/>
    <property type="evidence" value="ECO:0007669"/>
    <property type="project" value="TreeGrafter"/>
</dbReference>
<evidence type="ECO:0000256" key="5">
    <source>
        <dbReference type="PROSITE-ProRule" id="PRU01006"/>
    </source>
</evidence>
<dbReference type="GO" id="GO:0004672">
    <property type="term" value="F:protein kinase activity"/>
    <property type="evidence" value="ECO:0007669"/>
    <property type="project" value="InterPro"/>
</dbReference>
<dbReference type="Pfam" id="PF00637">
    <property type="entry name" value="Clathrin"/>
    <property type="match status" value="2"/>
</dbReference>
<evidence type="ECO:0000256" key="4">
    <source>
        <dbReference type="ARBA" id="ARBA00022840"/>
    </source>
</evidence>
<dbReference type="Gene3D" id="1.25.40.30">
    <property type="match status" value="1"/>
</dbReference>
<evidence type="ECO:0000256" key="1">
    <source>
        <dbReference type="ARBA" id="ARBA00022679"/>
    </source>
</evidence>
<feature type="domain" description="Protein kinase" evidence="8">
    <location>
        <begin position="687"/>
        <end position="953"/>
    </location>
</feature>
<keyword evidence="3" id="KW-0418">Kinase</keyword>
<dbReference type="PROSITE" id="PS50236">
    <property type="entry name" value="CHCR"/>
    <property type="match status" value="1"/>
</dbReference>
<dbReference type="InterPro" id="IPR012331">
    <property type="entry name" value="Clathrin_H-chain_linker"/>
</dbReference>
<dbReference type="SMART" id="SM00299">
    <property type="entry name" value="CLH"/>
    <property type="match status" value="2"/>
</dbReference>
<dbReference type="InterPro" id="IPR011009">
    <property type="entry name" value="Kinase-like_dom_sf"/>
</dbReference>
<comment type="caution">
    <text evidence="10">The sequence shown here is derived from an EMBL/GenBank/DDBJ whole genome shotgun (WGS) entry which is preliminary data.</text>
</comment>
<dbReference type="Pfam" id="PF00069">
    <property type="entry name" value="Pkinase"/>
    <property type="match status" value="1"/>
</dbReference>
<dbReference type="PANTHER" id="PTHR10292">
    <property type="entry name" value="CLATHRIN HEAVY CHAIN RELATED"/>
    <property type="match status" value="1"/>
</dbReference>
<evidence type="ECO:0000256" key="3">
    <source>
        <dbReference type="ARBA" id="ARBA00022777"/>
    </source>
</evidence>